<accession>A0A8H7XTS7</accession>
<proteinExistence type="predicted"/>
<comment type="caution">
    <text evidence="4">The sequence shown here is derived from an EMBL/GenBank/DDBJ whole genome shotgun (WGS) entry which is preliminary data.</text>
</comment>
<feature type="compositionally biased region" description="Polar residues" evidence="2">
    <location>
        <begin position="269"/>
        <end position="283"/>
    </location>
</feature>
<protein>
    <recommendedName>
        <fullName evidence="3">Nephrocystin 3-like N-terminal domain-containing protein</fullName>
    </recommendedName>
</protein>
<name>A0A8H7XTS7_PSICU</name>
<feature type="domain" description="Nephrocystin 3-like N-terminal" evidence="3">
    <location>
        <begin position="710"/>
        <end position="866"/>
    </location>
</feature>
<evidence type="ECO:0000256" key="1">
    <source>
        <dbReference type="ARBA" id="ARBA00022737"/>
    </source>
</evidence>
<dbReference type="Pfam" id="PF24883">
    <property type="entry name" value="NPHP3_N"/>
    <property type="match status" value="1"/>
</dbReference>
<gene>
    <name evidence="4" type="ORF">JR316_008092</name>
</gene>
<feature type="region of interest" description="Disordered" evidence="2">
    <location>
        <begin position="264"/>
        <end position="287"/>
    </location>
</feature>
<dbReference type="EMBL" id="JAFIQS010000007">
    <property type="protein sequence ID" value="KAG5167740.1"/>
    <property type="molecule type" value="Genomic_DNA"/>
</dbReference>
<evidence type="ECO:0000259" key="3">
    <source>
        <dbReference type="Pfam" id="PF24883"/>
    </source>
</evidence>
<reference evidence="4" key="1">
    <citation type="submission" date="2021-02" db="EMBL/GenBank/DDBJ databases">
        <title>Psilocybe cubensis genome.</title>
        <authorList>
            <person name="Mckernan K.J."/>
            <person name="Crawford S."/>
            <person name="Trippe A."/>
            <person name="Kane L.T."/>
            <person name="Mclaughlin S."/>
        </authorList>
    </citation>
    <scope>NUCLEOTIDE SEQUENCE [LARGE SCALE GENOMIC DNA]</scope>
    <source>
        <strain evidence="4">MGC-MH-2018</strain>
    </source>
</reference>
<evidence type="ECO:0000256" key="2">
    <source>
        <dbReference type="SAM" id="MobiDB-lite"/>
    </source>
</evidence>
<dbReference type="InterPro" id="IPR056884">
    <property type="entry name" value="NPHP3-like_N"/>
</dbReference>
<feature type="region of interest" description="Disordered" evidence="2">
    <location>
        <begin position="1259"/>
        <end position="1278"/>
    </location>
</feature>
<evidence type="ECO:0000313" key="4">
    <source>
        <dbReference type="EMBL" id="KAG5167740.1"/>
    </source>
</evidence>
<sequence>MRLPASYRQTGVCIGDVGIITPEGAFDCLFNICLPRDYSVNSHVPENFVPFGEADPDSAHSLSQHRYPILEYRSFSSGAYLASDNIHANQAHPNNGMHFIASAPEGAILTMPRGAHLQRLANPHQFDGYIAANAESWYKFVNTTLRRGAENGDLRIVTGCHKSSAWGMAAVFHSSQHEAIQSHSTLRFNAIPPTQSRSGNHLYFWEVTGSVLAKVGPDTGDNDGLFDGQHSHEIRNQCLFVTTHSVSIRPEVWAKLTPGSSVYGGGETSGSSLSVHNTMPATDQNRRWPSRFWGQNFRMRTRGNDTVMIQSDSGEPSDIIPDHTKAINDILLQQDPNIRVAITNDSDWLDVLGKDDPSLVEPSELYSRIIRINDIQIRHDGLVHFELKNTSPDKYRSLCFEDDADTILQALEQGKRALDRILLTHFSDLRQLPKILTTAYVSNKGIDVPEISSPFLMEHPDALFTFEKLIESLYSEEPDSIPLLPERSTRSELYQTLSSSQLPNSSRQRCLTTLANATWNCYLQFGRPQHLDDAIWLYEQAINLAPITSPRGLIPLFGVCSTLYRRFYLHRNLGDLVNLARYMQRQNTSEMEEVINRLASQAAAATTSHQPNHVVQQARWNNDYGADQNITGNYGARNYSISLFSRIKKRTPMNQNYTSTKSYNISSTGLNKLSQISTSQIVTINPQPFEANNLNSPINYQTRDLQVLATKWIQDKETATSILWFYGPYATTMVKGLVERPSIESDIASTFDFSDTAAWSNEVYDLFPTIAVDLAFKISGLLEFYMTVPSNKDQEITDSSLSMQFWGLIINPLLRHWPKQNIHQFPTTIIINGIDKCGYKVARHVINLITEAVVTFGLPLRFLITSNKNRRLQDVFDGPLLSKVSRQFFVGSQAPNMDAVNSPSSLLKSASVKLPSDIFDTVVERSRGLSVYAETILRFIKASGEGNPMARLTYLLENDMALRHPEELTSPFAALDNLFIKILSTHSNRKELINALGILLVLDNCDHPETISQDIFGLLPMTGFFSSVLNVLQPLMQLPKVSNSNEPHVHPWFAVKMKVPSKYERELKNPYLALPFLSLSTAITTAYTVPLAFRDRVHDSFYDFLVNPERSGPFHIDISHFHGQVAVAGFAFITHQLWRRCFAPGQADMPEASTFSPETLDYLKNHLPAHCAQCSESFRKKIIEHTQNAIESALNNEKEKAHSEGASVVEDFVTKISVLITKHKEDLMINDWDSSVEWCHYTRPHEKLRRTSKSRRKFSSTEHLYPTDEGYSPTDERPDSTSIYEDFYRLMDTFNDTVMVSKRPRKLRRLRKLKWQTRFSGGNFALEEFTNTEGTEARFT</sequence>
<keyword evidence="1" id="KW-0677">Repeat</keyword>
<organism evidence="4">
    <name type="scientific">Psilocybe cubensis</name>
    <name type="common">Psychedelic mushroom</name>
    <name type="synonym">Stropharia cubensis</name>
    <dbReference type="NCBI Taxonomy" id="181762"/>
    <lineage>
        <taxon>Eukaryota</taxon>
        <taxon>Fungi</taxon>
        <taxon>Dikarya</taxon>
        <taxon>Basidiomycota</taxon>
        <taxon>Agaricomycotina</taxon>
        <taxon>Agaricomycetes</taxon>
        <taxon>Agaricomycetidae</taxon>
        <taxon>Agaricales</taxon>
        <taxon>Agaricineae</taxon>
        <taxon>Strophariaceae</taxon>
        <taxon>Psilocybe</taxon>
    </lineage>
</organism>